<protein>
    <submittedName>
        <fullName evidence="1">Uncharacterized protein</fullName>
    </submittedName>
</protein>
<evidence type="ECO:0000313" key="1">
    <source>
        <dbReference type="EMBL" id="KAK7035021.1"/>
    </source>
</evidence>
<gene>
    <name evidence="1" type="ORF">R3P38DRAFT_2772063</name>
</gene>
<accession>A0AAW0C892</accession>
<organism evidence="1 2">
    <name type="scientific">Favolaschia claudopus</name>
    <dbReference type="NCBI Taxonomy" id="2862362"/>
    <lineage>
        <taxon>Eukaryota</taxon>
        <taxon>Fungi</taxon>
        <taxon>Dikarya</taxon>
        <taxon>Basidiomycota</taxon>
        <taxon>Agaricomycotina</taxon>
        <taxon>Agaricomycetes</taxon>
        <taxon>Agaricomycetidae</taxon>
        <taxon>Agaricales</taxon>
        <taxon>Marasmiineae</taxon>
        <taxon>Mycenaceae</taxon>
        <taxon>Favolaschia</taxon>
    </lineage>
</organism>
<reference evidence="1 2" key="1">
    <citation type="journal article" date="2024" name="J Genomics">
        <title>Draft genome sequencing and assembly of Favolaschia claudopus CIRM-BRFM 2984 isolated from oak limbs.</title>
        <authorList>
            <person name="Navarro D."/>
            <person name="Drula E."/>
            <person name="Chaduli D."/>
            <person name="Cazenave R."/>
            <person name="Ahrendt S."/>
            <person name="Wang J."/>
            <person name="Lipzen A."/>
            <person name="Daum C."/>
            <person name="Barry K."/>
            <person name="Grigoriev I.V."/>
            <person name="Favel A."/>
            <person name="Rosso M.N."/>
            <person name="Martin F."/>
        </authorList>
    </citation>
    <scope>NUCLEOTIDE SEQUENCE [LARGE SCALE GENOMIC DNA]</scope>
    <source>
        <strain evidence="1 2">CIRM-BRFM 2984</strain>
    </source>
</reference>
<dbReference type="AlphaFoldDB" id="A0AAW0C892"/>
<evidence type="ECO:0000313" key="2">
    <source>
        <dbReference type="Proteomes" id="UP001362999"/>
    </source>
</evidence>
<dbReference type="Proteomes" id="UP001362999">
    <property type="component" value="Unassembled WGS sequence"/>
</dbReference>
<comment type="caution">
    <text evidence="1">The sequence shown here is derived from an EMBL/GenBank/DDBJ whole genome shotgun (WGS) entry which is preliminary data.</text>
</comment>
<name>A0AAW0C892_9AGAR</name>
<keyword evidence="2" id="KW-1185">Reference proteome</keyword>
<proteinExistence type="predicted"/>
<sequence length="176" mass="19490">MAVMASYLFGNPNGATAATPQENVPLMPPAPKWVQIWLQVMSVGEWPVCHCCHRPEFEGVGVQICLVCHCCHPTKWKRYAGGWNWYFSKARPKLSCVAAVAELHGEVARVAKTVFLVTTGKDQPLHAIFATICHVCHLDLAPCDGNGGNSKFQAGSERKTREFRKEDKKIVWGLGK</sequence>
<dbReference type="EMBL" id="JAWWNJ010000020">
    <property type="protein sequence ID" value="KAK7035021.1"/>
    <property type="molecule type" value="Genomic_DNA"/>
</dbReference>